<evidence type="ECO:0000313" key="2">
    <source>
        <dbReference type="Proteomes" id="UP000016426"/>
    </source>
</evidence>
<dbReference type="Proteomes" id="UP000016426">
    <property type="component" value="Unassembled WGS sequence"/>
</dbReference>
<dbReference type="RefSeq" id="WP_021476739.1">
    <property type="nucleotide sequence ID" value="NZ_AVPH01000212.1"/>
</dbReference>
<proteinExistence type="predicted"/>
<name>A0ABP2XNQ5_9NEIS</name>
<reference evidence="1 2" key="1">
    <citation type="journal article" date="2013" name="Genome Announc.">
        <title>Genome Sequence of the Pigment-Producing Bacterium Pseudogulbenkiania ferrooxidans, Isolated from Loktak Lake.</title>
        <authorList>
            <person name="Puranik S."/>
            <person name="Talkal R."/>
            <person name="Qureshi A."/>
            <person name="Khardenavis A."/>
            <person name="Kapley A."/>
            <person name="Purohit H.J."/>
        </authorList>
    </citation>
    <scope>NUCLEOTIDE SEQUENCE [LARGE SCALE GENOMIC DNA]</scope>
    <source>
        <strain evidence="1 2">EGD-HP2</strain>
    </source>
</reference>
<protein>
    <submittedName>
        <fullName evidence="1">Uncharacterized protein</fullName>
    </submittedName>
</protein>
<keyword evidence="2" id="KW-1185">Reference proteome</keyword>
<dbReference type="EMBL" id="AVPH01000212">
    <property type="protein sequence ID" value="ERE07213.1"/>
    <property type="molecule type" value="Genomic_DNA"/>
</dbReference>
<evidence type="ECO:0000313" key="1">
    <source>
        <dbReference type="EMBL" id="ERE07213.1"/>
    </source>
</evidence>
<comment type="caution">
    <text evidence="1">The sequence shown here is derived from an EMBL/GenBank/DDBJ whole genome shotgun (WGS) entry which is preliminary data.</text>
</comment>
<gene>
    <name evidence="1" type="ORF">O166_06550</name>
</gene>
<sequence length="66" mass="7105">MIYQYSGPVAGVHLADDVGDRVLIDGQRYELPEADADVQRLASLGFLVVCDQAIESIEKKGAKRGG</sequence>
<organism evidence="1 2">
    <name type="scientific">Pseudogulbenkiania ferrooxidans EGD-HP2</name>
    <dbReference type="NCBI Taxonomy" id="1388764"/>
    <lineage>
        <taxon>Bacteria</taxon>
        <taxon>Pseudomonadati</taxon>
        <taxon>Pseudomonadota</taxon>
        <taxon>Betaproteobacteria</taxon>
        <taxon>Neisseriales</taxon>
        <taxon>Chromobacteriaceae</taxon>
        <taxon>Pseudogulbenkiania</taxon>
    </lineage>
</organism>
<accession>A0ABP2XNQ5</accession>